<keyword evidence="8 9" id="KW-0472">Membrane</keyword>
<dbReference type="PANTHER" id="PTHR30588">
    <property type="entry name" value="BRANCHED-CHAIN AMINO ACID TRANSPORT SYSTEM 2 CARRIER PROTEIN"/>
    <property type="match status" value="1"/>
</dbReference>
<dbReference type="eggNOG" id="COG1114">
    <property type="taxonomic scope" value="Bacteria"/>
</dbReference>
<evidence type="ECO:0000256" key="7">
    <source>
        <dbReference type="ARBA" id="ARBA00022989"/>
    </source>
</evidence>
<feature type="transmembrane region" description="Helical" evidence="9">
    <location>
        <begin position="222"/>
        <end position="246"/>
    </location>
</feature>
<evidence type="ECO:0000256" key="4">
    <source>
        <dbReference type="ARBA" id="ARBA00022475"/>
    </source>
</evidence>
<proteinExistence type="inferred from homology"/>
<accession>L0F5F6</accession>
<evidence type="ECO:0000313" key="10">
    <source>
        <dbReference type="EMBL" id="AGA69039.1"/>
    </source>
</evidence>
<dbReference type="GO" id="GO:0005886">
    <property type="term" value="C:plasma membrane"/>
    <property type="evidence" value="ECO:0007669"/>
    <property type="project" value="UniProtKB-SubCell"/>
</dbReference>
<keyword evidence="5 9" id="KW-0812">Transmembrane</keyword>
<evidence type="ECO:0000256" key="3">
    <source>
        <dbReference type="ARBA" id="ARBA00022448"/>
    </source>
</evidence>
<dbReference type="Pfam" id="PF05525">
    <property type="entry name" value="Branch_AA_trans"/>
    <property type="match status" value="1"/>
</dbReference>
<dbReference type="GO" id="GO:0005304">
    <property type="term" value="F:L-valine transmembrane transporter activity"/>
    <property type="evidence" value="ECO:0007669"/>
    <property type="project" value="TreeGrafter"/>
</dbReference>
<dbReference type="GO" id="GO:0015818">
    <property type="term" value="P:isoleucine transport"/>
    <property type="evidence" value="ECO:0007669"/>
    <property type="project" value="TreeGrafter"/>
</dbReference>
<sequence>MKLSYKDILITGFALLAMFFGAGNLIFPPMLGLQSGDQLSWALLGFIITGVGLPFLGVTAVAKAGGDLELLANRVHPAFSKIITTISVLCIGPLLAIPRTAATTYEVAVAPVTQGLNSQLALFLSSVIFFSLTLFFVLRPTQILDSVGKILTPLMLIFLALVIYVGVTHPLGTAGVNSYANPFSQGFLEGYNTMDAIASVIFGMIIVKGIREKGITDNNQIAKIAIISGMIAAIGLGVIYIGLAYIGSTTGTLFTGENHGQMLLFISESLLGIAGRTIIGVVMALACLTTSIGLVASCGEYFSRLTHYRVGYNTIALITTMVSFVLANMGLTNILKFSVPLLEFVYPIIIVLIMLPLFHNFFKGKRAVYVYTVGIIILFVILDTIYDIGLSLGVNLSIIAKMLSALPFYQLGLGWVIPALFTLIITIVLTSRKSVEV</sequence>
<dbReference type="GO" id="GO:0015820">
    <property type="term" value="P:L-leucine transport"/>
    <property type="evidence" value="ECO:0007669"/>
    <property type="project" value="TreeGrafter"/>
</dbReference>
<evidence type="ECO:0000256" key="2">
    <source>
        <dbReference type="ARBA" id="ARBA00008540"/>
    </source>
</evidence>
<keyword evidence="3 9" id="KW-0813">Transport</keyword>
<evidence type="ECO:0000256" key="5">
    <source>
        <dbReference type="ARBA" id="ARBA00022692"/>
    </source>
</evidence>
<evidence type="ECO:0000313" key="11">
    <source>
        <dbReference type="Proteomes" id="UP000010797"/>
    </source>
</evidence>
<dbReference type="GO" id="GO:0015190">
    <property type="term" value="F:L-leucine transmembrane transporter activity"/>
    <property type="evidence" value="ECO:0007669"/>
    <property type="project" value="TreeGrafter"/>
</dbReference>
<evidence type="ECO:0000256" key="1">
    <source>
        <dbReference type="ARBA" id="ARBA00004651"/>
    </source>
</evidence>
<feature type="transmembrane region" description="Helical" evidence="9">
    <location>
        <begin position="191"/>
        <end position="210"/>
    </location>
</feature>
<keyword evidence="7 9" id="KW-1133">Transmembrane helix</keyword>
<keyword evidence="6 9" id="KW-0029">Amino-acid transport</keyword>
<gene>
    <name evidence="10" type="ordered locus">Desdi_1546</name>
</gene>
<reference evidence="11" key="1">
    <citation type="submission" date="2012-02" db="EMBL/GenBank/DDBJ databases">
        <title>Complete sequence of Desulfitobacterium dichloroeliminans LMG P-21439.</title>
        <authorList>
            <person name="Lucas S."/>
            <person name="Han J."/>
            <person name="Lapidus A."/>
            <person name="Cheng J.-F."/>
            <person name="Goodwin L."/>
            <person name="Pitluck S."/>
            <person name="Peters L."/>
            <person name="Ovchinnikova G."/>
            <person name="Teshima H."/>
            <person name="Detter J.C."/>
            <person name="Han C."/>
            <person name="Tapia R."/>
            <person name="Land M."/>
            <person name="Hauser L."/>
            <person name="Kyrpides N."/>
            <person name="Ivanova N."/>
            <person name="Pagani I."/>
            <person name="Kruse T."/>
            <person name="de Vos W.M."/>
            <person name="Boon N."/>
            <person name="Smidt H."/>
            <person name="Woyke T."/>
        </authorList>
    </citation>
    <scope>NUCLEOTIDE SEQUENCE [LARGE SCALE GENOMIC DNA]</scope>
    <source>
        <strain evidence="11">LMG P-21439 / DCA1</strain>
    </source>
</reference>
<dbReference type="GO" id="GO:0015188">
    <property type="term" value="F:L-isoleucine transmembrane transporter activity"/>
    <property type="evidence" value="ECO:0007669"/>
    <property type="project" value="TreeGrafter"/>
</dbReference>
<dbReference type="AlphaFoldDB" id="L0F5F6"/>
<protein>
    <recommendedName>
        <fullName evidence="9">Branched-chain amino acid transport system carrier protein</fullName>
    </recommendedName>
</protein>
<keyword evidence="4" id="KW-1003">Cell membrane</keyword>
<dbReference type="HOGENOM" id="CLU_036807_0_1_9"/>
<dbReference type="PANTHER" id="PTHR30588:SF0">
    <property type="entry name" value="BRANCHED-CHAIN AMINO ACID PERMEASE BRNQ"/>
    <property type="match status" value="1"/>
</dbReference>
<dbReference type="NCBIfam" id="TIGR00796">
    <property type="entry name" value="livcs"/>
    <property type="match status" value="1"/>
</dbReference>
<dbReference type="InterPro" id="IPR004685">
    <property type="entry name" value="Brnchd-chn_aa_trnsp_Livcs"/>
</dbReference>
<feature type="transmembrane region" description="Helical" evidence="9">
    <location>
        <begin position="39"/>
        <end position="62"/>
    </location>
</feature>
<feature type="transmembrane region" description="Helical" evidence="9">
    <location>
        <begin position="120"/>
        <end position="138"/>
    </location>
</feature>
<feature type="transmembrane region" description="Helical" evidence="9">
    <location>
        <begin position="408"/>
        <end position="429"/>
    </location>
</feature>
<feature type="transmembrane region" description="Helical" evidence="9">
    <location>
        <begin position="150"/>
        <end position="171"/>
    </location>
</feature>
<dbReference type="Proteomes" id="UP000010797">
    <property type="component" value="Chromosome"/>
</dbReference>
<feature type="transmembrane region" description="Helical" evidence="9">
    <location>
        <begin position="344"/>
        <end position="362"/>
    </location>
</feature>
<dbReference type="STRING" id="871963.Desdi_1546"/>
<feature type="transmembrane region" description="Helical" evidence="9">
    <location>
        <begin position="310"/>
        <end position="332"/>
    </location>
</feature>
<comment type="similarity">
    <text evidence="2 9">Belongs to the branched chain amino acid transporter family.</text>
</comment>
<keyword evidence="11" id="KW-1185">Reference proteome</keyword>
<dbReference type="OrthoDB" id="9783920at2"/>
<comment type="subcellular location">
    <subcellularLocation>
        <location evidence="1 9">Cell membrane</location>
        <topology evidence="1 9">Multi-pass membrane protein</topology>
    </subcellularLocation>
</comment>
<feature type="transmembrane region" description="Helical" evidence="9">
    <location>
        <begin position="273"/>
        <end position="298"/>
    </location>
</feature>
<evidence type="ECO:0000256" key="6">
    <source>
        <dbReference type="ARBA" id="ARBA00022970"/>
    </source>
</evidence>
<organism evidence="10 11">
    <name type="scientific">Desulfitobacterium dichloroeliminans (strain LMG P-21439 / DCA1)</name>
    <dbReference type="NCBI Taxonomy" id="871963"/>
    <lineage>
        <taxon>Bacteria</taxon>
        <taxon>Bacillati</taxon>
        <taxon>Bacillota</taxon>
        <taxon>Clostridia</taxon>
        <taxon>Eubacteriales</taxon>
        <taxon>Desulfitobacteriaceae</taxon>
        <taxon>Desulfitobacterium</taxon>
    </lineage>
</organism>
<feature type="transmembrane region" description="Helical" evidence="9">
    <location>
        <begin position="369"/>
        <end position="388"/>
    </location>
</feature>
<name>L0F5F6_DESDL</name>
<feature type="transmembrane region" description="Helical" evidence="9">
    <location>
        <begin position="7"/>
        <end position="27"/>
    </location>
</feature>
<dbReference type="KEGG" id="ddl:Desdi_1546"/>
<evidence type="ECO:0000256" key="8">
    <source>
        <dbReference type="ARBA" id="ARBA00023136"/>
    </source>
</evidence>
<comment type="function">
    <text evidence="9">Component of the transport system for branched-chain amino acids.</text>
</comment>
<feature type="transmembrane region" description="Helical" evidence="9">
    <location>
        <begin position="82"/>
        <end position="100"/>
    </location>
</feature>
<evidence type="ECO:0000256" key="9">
    <source>
        <dbReference type="RuleBase" id="RU362122"/>
    </source>
</evidence>
<dbReference type="EMBL" id="CP003344">
    <property type="protein sequence ID" value="AGA69039.1"/>
    <property type="molecule type" value="Genomic_DNA"/>
</dbReference>
<dbReference type="RefSeq" id="WP_015262032.1">
    <property type="nucleotide sequence ID" value="NC_019903.1"/>
</dbReference>